<evidence type="ECO:0000256" key="1">
    <source>
        <dbReference type="SAM" id="MobiDB-lite"/>
    </source>
</evidence>
<dbReference type="InParanoid" id="G0PAQ0"/>
<feature type="region of interest" description="Disordered" evidence="1">
    <location>
        <begin position="546"/>
        <end position="576"/>
    </location>
</feature>
<proteinExistence type="predicted"/>
<feature type="region of interest" description="Disordered" evidence="1">
    <location>
        <begin position="625"/>
        <end position="668"/>
    </location>
</feature>
<dbReference type="PROSITE" id="PS50097">
    <property type="entry name" value="BTB"/>
    <property type="match status" value="1"/>
</dbReference>
<gene>
    <name evidence="3" type="ORF">CAEBREN_02044</name>
</gene>
<dbReference type="PANTHER" id="PTHR22670">
    <property type="entry name" value="BTB DOMAIN-CONTAINING PROTEIN-RELATED-RELATED"/>
    <property type="match status" value="1"/>
</dbReference>
<evidence type="ECO:0000259" key="2">
    <source>
        <dbReference type="PROSITE" id="PS50097"/>
    </source>
</evidence>
<dbReference type="CDD" id="cd18186">
    <property type="entry name" value="BTB_POZ_ZBTB_KLHL-like"/>
    <property type="match status" value="1"/>
</dbReference>
<reference evidence="4" key="1">
    <citation type="submission" date="2011-07" db="EMBL/GenBank/DDBJ databases">
        <authorList>
            <consortium name="Caenorhabditis brenneri Sequencing and Analysis Consortium"/>
            <person name="Wilson R.K."/>
        </authorList>
    </citation>
    <scope>NUCLEOTIDE SEQUENCE [LARGE SCALE GENOMIC DNA]</scope>
    <source>
        <strain evidence="4">PB2801</strain>
    </source>
</reference>
<feature type="compositionally biased region" description="Low complexity" evidence="1">
    <location>
        <begin position="563"/>
        <end position="576"/>
    </location>
</feature>
<dbReference type="SMART" id="SM00225">
    <property type="entry name" value="BTB"/>
    <property type="match status" value="1"/>
</dbReference>
<evidence type="ECO:0000313" key="3">
    <source>
        <dbReference type="EMBL" id="EGT49966.1"/>
    </source>
</evidence>
<protein>
    <recommendedName>
        <fullName evidence="2">BTB domain-containing protein</fullName>
    </recommendedName>
</protein>
<dbReference type="AlphaFoldDB" id="G0PAQ0"/>
<feature type="compositionally biased region" description="Polar residues" evidence="1">
    <location>
        <begin position="551"/>
        <end position="561"/>
    </location>
</feature>
<dbReference type="HOGENOM" id="CLU_482539_0_0_1"/>
<dbReference type="InterPro" id="IPR011333">
    <property type="entry name" value="SKP1/BTB/POZ_sf"/>
</dbReference>
<dbReference type="EMBL" id="GL380186">
    <property type="protein sequence ID" value="EGT49966.1"/>
    <property type="molecule type" value="Genomic_DNA"/>
</dbReference>
<keyword evidence="4" id="KW-1185">Reference proteome</keyword>
<sequence length="668" mass="74225">MSFSSSLHANAAPQHFEMIAKVLQAKRNIGDSSTCDVKILLNNGYDMVHSIVICAHSTVLLEALEPQRAPYQPFNMKDFDSDSVRRVMDWMYSGEIDIPENNIADVLAVVSYLRVSMLQRQIEMKLRNHSGSPILALNIASARASSVMDDTMNRLIHDLTEKLAGLSVEEVSKLTVNSMIAVMAAVLPMQKKVPLINMFVLWIQSKKPEKETINTILQSLAISDITYDALYAIRYALKQYLTNLEIASKSQLSVSPSGTIGIKITTKKTAKPGDKSASRATSPAAPFHRTQSELTAIEKLPDPFARRSFHTVSEIEDIRVLPDPFEKSVNSSQSNSSILRRETNNGFPKYFTRSEVENLQQMTDPFSKSEKETLPRLSMPVQSQPLKLNPFTTVNCTAKYPGWTPEAIEINKTTNVHHRKPNYTTSEAQVIRQIRDPFARSPATAQPKYTPSEAQMIQQIPDPFVRSPAAPPKYTASEAQIISQIPDPFVRSPAAPPKFTRSEAQMVQQIPDPFGSRTSGPVIMRPAVGEKVSSTRTAIPIDNSRKEFGRSSANHSFSGHSLNDGNNNDNNFKNRQNRPNVFISVMSSVSPNCVSSKSVVRPPMVGLKKTDSEIQEINALPSFHSASYHTAKTSNSNKGKEEKSQKSQKSQSTPKKLRKYSNSIRNGF</sequence>
<feature type="domain" description="BTB" evidence="2">
    <location>
        <begin position="35"/>
        <end position="100"/>
    </location>
</feature>
<dbReference type="InterPro" id="IPR000210">
    <property type="entry name" value="BTB/POZ_dom"/>
</dbReference>
<dbReference type="FunCoup" id="G0PAQ0">
    <property type="interactions" value="3"/>
</dbReference>
<name>G0PAQ0_CAEBE</name>
<organism evidence="4">
    <name type="scientific">Caenorhabditis brenneri</name>
    <name type="common">Nematode worm</name>
    <dbReference type="NCBI Taxonomy" id="135651"/>
    <lineage>
        <taxon>Eukaryota</taxon>
        <taxon>Metazoa</taxon>
        <taxon>Ecdysozoa</taxon>
        <taxon>Nematoda</taxon>
        <taxon>Chromadorea</taxon>
        <taxon>Rhabditida</taxon>
        <taxon>Rhabditina</taxon>
        <taxon>Rhabditomorpha</taxon>
        <taxon>Rhabditoidea</taxon>
        <taxon>Rhabditidae</taxon>
        <taxon>Peloderinae</taxon>
        <taxon>Caenorhabditis</taxon>
    </lineage>
</organism>
<feature type="region of interest" description="Disordered" evidence="1">
    <location>
        <begin position="267"/>
        <end position="292"/>
    </location>
</feature>
<dbReference type="Pfam" id="PF00651">
    <property type="entry name" value="BTB"/>
    <property type="match status" value="1"/>
</dbReference>
<dbReference type="eggNOG" id="ENOG502SE00">
    <property type="taxonomic scope" value="Eukaryota"/>
</dbReference>
<dbReference type="OrthoDB" id="6482909at2759"/>
<dbReference type="PANTHER" id="PTHR22670:SF8">
    <property type="entry name" value="BTB DOMAIN-CONTAINING PROTEIN-RELATED"/>
    <property type="match status" value="1"/>
</dbReference>
<dbReference type="Gene3D" id="3.30.710.10">
    <property type="entry name" value="Potassium Channel Kv1.1, Chain A"/>
    <property type="match status" value="1"/>
</dbReference>
<accession>G0PAQ0</accession>
<dbReference type="Proteomes" id="UP000008068">
    <property type="component" value="Unassembled WGS sequence"/>
</dbReference>
<dbReference type="SUPFAM" id="SSF54695">
    <property type="entry name" value="POZ domain"/>
    <property type="match status" value="1"/>
</dbReference>
<evidence type="ECO:0000313" key="4">
    <source>
        <dbReference type="Proteomes" id="UP000008068"/>
    </source>
</evidence>
<dbReference type="STRING" id="135651.G0PAQ0"/>